<reference evidence="1" key="1">
    <citation type="submission" date="2022-04" db="EMBL/GenBank/DDBJ databases">
        <title>Chromosome-scale genome assembly of Holotrichia oblita Faldermann.</title>
        <authorList>
            <person name="Rongchong L."/>
        </authorList>
    </citation>
    <scope>NUCLEOTIDE SEQUENCE</scope>
    <source>
        <strain evidence="1">81SQS9</strain>
    </source>
</reference>
<sequence length="108" mass="12822">MNNNELTKMLQVFFECNKNRLQAVHRYSVRFPDREISDSKIFQRIETNLRNYGSFKKPKTRKCKFSEDKELDVLLAVQENSRTSTRKIAHNIGVSKNNSSWYFKKAQT</sequence>
<evidence type="ECO:0000313" key="2">
    <source>
        <dbReference type="Proteomes" id="UP001056778"/>
    </source>
</evidence>
<dbReference type="EMBL" id="CM043015">
    <property type="protein sequence ID" value="KAI4469473.1"/>
    <property type="molecule type" value="Genomic_DNA"/>
</dbReference>
<keyword evidence="2" id="KW-1185">Reference proteome</keyword>
<dbReference type="Proteomes" id="UP001056778">
    <property type="component" value="Chromosome 1"/>
</dbReference>
<accession>A0ACB9TRU1</accession>
<comment type="caution">
    <text evidence="1">The sequence shown here is derived from an EMBL/GenBank/DDBJ whole genome shotgun (WGS) entry which is preliminary data.</text>
</comment>
<organism evidence="1 2">
    <name type="scientific">Holotrichia oblita</name>
    <name type="common">Chafer beetle</name>
    <dbReference type="NCBI Taxonomy" id="644536"/>
    <lineage>
        <taxon>Eukaryota</taxon>
        <taxon>Metazoa</taxon>
        <taxon>Ecdysozoa</taxon>
        <taxon>Arthropoda</taxon>
        <taxon>Hexapoda</taxon>
        <taxon>Insecta</taxon>
        <taxon>Pterygota</taxon>
        <taxon>Neoptera</taxon>
        <taxon>Endopterygota</taxon>
        <taxon>Coleoptera</taxon>
        <taxon>Polyphaga</taxon>
        <taxon>Scarabaeiformia</taxon>
        <taxon>Scarabaeidae</taxon>
        <taxon>Melolonthinae</taxon>
        <taxon>Holotrichia</taxon>
    </lineage>
</organism>
<gene>
    <name evidence="1" type="ORF">MML48_1g00137</name>
</gene>
<evidence type="ECO:0000313" key="1">
    <source>
        <dbReference type="EMBL" id="KAI4469473.1"/>
    </source>
</evidence>
<keyword evidence="1" id="KW-0238">DNA-binding</keyword>
<proteinExistence type="predicted"/>
<name>A0ACB9TRU1_HOLOL</name>
<protein>
    <submittedName>
        <fullName evidence="1">Winged helix-turn-helix dna-binding</fullName>
    </submittedName>
</protein>